<dbReference type="EMBL" id="JAKOGG010000003">
    <property type="protein sequence ID" value="MCS4556081.1"/>
    <property type="molecule type" value="Genomic_DNA"/>
</dbReference>
<dbReference type="EC" id="1.7.2.2" evidence="3"/>
<dbReference type="CDD" id="cd00548">
    <property type="entry name" value="NrfA-like"/>
    <property type="match status" value="1"/>
</dbReference>
<organism evidence="12 13">
    <name type="scientific">Shewanella electrica</name>
    <dbReference type="NCBI Taxonomy" id="515560"/>
    <lineage>
        <taxon>Bacteria</taxon>
        <taxon>Pseudomonadati</taxon>
        <taxon>Pseudomonadota</taxon>
        <taxon>Gammaproteobacteria</taxon>
        <taxon>Alteromonadales</taxon>
        <taxon>Shewanellaceae</taxon>
        <taxon>Shewanella</taxon>
    </lineage>
</organism>
<evidence type="ECO:0000256" key="6">
    <source>
        <dbReference type="ARBA" id="ARBA00022729"/>
    </source>
</evidence>
<evidence type="ECO:0000256" key="9">
    <source>
        <dbReference type="ARBA" id="ARBA00023004"/>
    </source>
</evidence>
<comment type="caution">
    <text evidence="12">The sequence shown here is derived from an EMBL/GenBank/DDBJ whole genome shotgun (WGS) entry which is preliminary data.</text>
</comment>
<evidence type="ECO:0000313" key="13">
    <source>
        <dbReference type="Proteomes" id="UP001201549"/>
    </source>
</evidence>
<reference evidence="13" key="1">
    <citation type="submission" date="2023-07" db="EMBL/GenBank/DDBJ databases">
        <title>Shewanella mangrovi sp. nov., an acetaldehyde- degrading bacterium isolated from mangrove sediment.</title>
        <authorList>
            <person name="Liu Y."/>
        </authorList>
    </citation>
    <scope>NUCLEOTIDE SEQUENCE [LARGE SCALE GENOMIC DNA]</scope>
    <source>
        <strain evidence="13">C32</strain>
    </source>
</reference>
<proteinExistence type="inferred from homology"/>
<dbReference type="PANTHER" id="PTHR30633:SF0">
    <property type="entry name" value="CYTOCHROME C-552"/>
    <property type="match status" value="1"/>
</dbReference>
<keyword evidence="6 11" id="KW-0732">Signal</keyword>
<keyword evidence="13" id="KW-1185">Reference proteome</keyword>
<evidence type="ECO:0000256" key="1">
    <source>
        <dbReference type="ARBA" id="ARBA00004196"/>
    </source>
</evidence>
<dbReference type="PANTHER" id="PTHR30633">
    <property type="entry name" value="CYTOCHROME C-552 RESPIRATORY NITRITE REDUCTASE"/>
    <property type="match status" value="1"/>
</dbReference>
<feature type="signal peptide" evidence="11">
    <location>
        <begin position="1"/>
        <end position="20"/>
    </location>
</feature>
<comment type="catalytic activity">
    <reaction evidence="10">
        <text>6 Fe(III)-[cytochrome c] + NH4(+) + 2 H2O = 6 Fe(II)-[cytochrome c] + nitrite + 8 H(+)</text>
        <dbReference type="Rhea" id="RHEA:13089"/>
        <dbReference type="Rhea" id="RHEA-COMP:10350"/>
        <dbReference type="Rhea" id="RHEA-COMP:14399"/>
        <dbReference type="ChEBI" id="CHEBI:15377"/>
        <dbReference type="ChEBI" id="CHEBI:15378"/>
        <dbReference type="ChEBI" id="CHEBI:16301"/>
        <dbReference type="ChEBI" id="CHEBI:28938"/>
        <dbReference type="ChEBI" id="CHEBI:29033"/>
        <dbReference type="ChEBI" id="CHEBI:29034"/>
        <dbReference type="EC" id="1.7.2.2"/>
    </reaction>
</comment>
<dbReference type="InterPro" id="IPR003321">
    <property type="entry name" value="Cyt_c552"/>
</dbReference>
<evidence type="ECO:0000256" key="7">
    <source>
        <dbReference type="ARBA" id="ARBA00022837"/>
    </source>
</evidence>
<comment type="subcellular location">
    <subcellularLocation>
        <location evidence="1">Cell envelope</location>
    </subcellularLocation>
</comment>
<dbReference type="RefSeq" id="WP_238895484.1">
    <property type="nucleotide sequence ID" value="NZ_JAKOGG010000003.1"/>
</dbReference>
<dbReference type="Proteomes" id="UP001201549">
    <property type="component" value="Unassembled WGS sequence"/>
</dbReference>
<evidence type="ECO:0000256" key="4">
    <source>
        <dbReference type="ARBA" id="ARBA00022617"/>
    </source>
</evidence>
<keyword evidence="9" id="KW-0408">Iron</keyword>
<dbReference type="SUPFAM" id="SSF48695">
    <property type="entry name" value="Multiheme cytochromes"/>
    <property type="match status" value="1"/>
</dbReference>
<keyword evidence="7" id="KW-0106">Calcium</keyword>
<evidence type="ECO:0000256" key="11">
    <source>
        <dbReference type="SAM" id="SignalP"/>
    </source>
</evidence>
<dbReference type="Gene3D" id="1.10.1130.10">
    <property type="entry name" value="Flavocytochrome C3, Chain A"/>
    <property type="match status" value="1"/>
</dbReference>
<accession>A0ABT2FLI5</accession>
<evidence type="ECO:0000256" key="8">
    <source>
        <dbReference type="ARBA" id="ARBA00023002"/>
    </source>
</evidence>
<keyword evidence="5" id="KW-0479">Metal-binding</keyword>
<gene>
    <name evidence="12" type="ORF">L9G74_06490</name>
</gene>
<evidence type="ECO:0000256" key="3">
    <source>
        <dbReference type="ARBA" id="ARBA00011887"/>
    </source>
</evidence>
<dbReference type="InterPro" id="IPR036280">
    <property type="entry name" value="Multihaem_cyt_sf"/>
</dbReference>
<sequence>MALSKVCVLSLLLFSLPSVAQDDDHATMQAKFPNQYQSWASTVELKQRKDLLEENPALVILWAGAAYSKEYHSARGHAFAVADVSHTLRTGQAVPAGEQGLSASCWTCKSPDVPRLINQMGVENFSAKNFADLGTEMKNVIYCNDCHVKGSSELALPRPHAQKAMEKVNLPFDKQNSAMQDSQVCGQCHVTYYFRPERSNIVNIPWIFGNTADKIEQYYDTRRFYEWIHPISRTPLVKARHPEFEQWSRSPHAKLGVSCVSCHMGNSTDAEGNTFTNHKVISQALNNYDDVCQKCHKSKQALTSRLDHAKADIAAKARTVEQLLVKAHYEAGAAWDAGANWEMMNAAIMDIRHSQWRWDFAMSSHGLYAHNSKEAHALLDKANEQVTAARTKLAEILENLKVTKVNYPDYSTKTAAQKAIGINLEQLTKEKQKFIEQEIDKHWPAVSQVGYQN</sequence>
<keyword evidence="4" id="KW-0349">Heme</keyword>
<evidence type="ECO:0000256" key="2">
    <source>
        <dbReference type="ARBA" id="ARBA00009288"/>
    </source>
</evidence>
<dbReference type="Pfam" id="PF02335">
    <property type="entry name" value="Cytochrom_C552"/>
    <property type="match status" value="1"/>
</dbReference>
<evidence type="ECO:0000256" key="5">
    <source>
        <dbReference type="ARBA" id="ARBA00022723"/>
    </source>
</evidence>
<keyword evidence="8" id="KW-0560">Oxidoreductase</keyword>
<name>A0ABT2FLI5_9GAMM</name>
<protein>
    <recommendedName>
        <fullName evidence="3">nitrite reductase (cytochrome; ammonia-forming)</fullName>
        <ecNumber evidence="3">1.7.2.2</ecNumber>
    </recommendedName>
</protein>
<feature type="chain" id="PRO_5046781408" description="nitrite reductase (cytochrome; ammonia-forming)" evidence="11">
    <location>
        <begin position="21"/>
        <end position="453"/>
    </location>
</feature>
<dbReference type="Gene3D" id="1.20.140.10">
    <property type="entry name" value="Butyryl-CoA Dehydrogenase, subunit A, domain 3"/>
    <property type="match status" value="1"/>
</dbReference>
<dbReference type="PIRSF" id="PIRSF000243">
    <property type="entry name" value="Cyt_c552"/>
    <property type="match status" value="1"/>
</dbReference>
<evidence type="ECO:0000256" key="10">
    <source>
        <dbReference type="ARBA" id="ARBA00049131"/>
    </source>
</evidence>
<comment type="similarity">
    <text evidence="2">Belongs to the cytochrome c-552 family.</text>
</comment>
<evidence type="ECO:0000313" key="12">
    <source>
        <dbReference type="EMBL" id="MCS4556081.1"/>
    </source>
</evidence>